<feature type="chain" id="PRO_5035602543" description="nicotinamidase" evidence="9">
    <location>
        <begin position="17"/>
        <end position="283"/>
    </location>
</feature>
<evidence type="ECO:0000256" key="2">
    <source>
        <dbReference type="ARBA" id="ARBA00022642"/>
    </source>
</evidence>
<keyword evidence="15" id="KW-1185">Reference proteome</keyword>
<evidence type="ECO:0000256" key="4">
    <source>
        <dbReference type="ARBA" id="ARBA00022801"/>
    </source>
</evidence>
<dbReference type="PANTHER" id="PTHR11080:SF2">
    <property type="entry name" value="LD05707P"/>
    <property type="match status" value="1"/>
</dbReference>
<evidence type="ECO:0000313" key="12">
    <source>
        <dbReference type="EMBL" id="CAF1259473.1"/>
    </source>
</evidence>
<dbReference type="CDD" id="cd01011">
    <property type="entry name" value="nicotinamidase"/>
    <property type="match status" value="1"/>
</dbReference>
<dbReference type="InterPro" id="IPR000868">
    <property type="entry name" value="Isochorismatase-like_dom"/>
</dbReference>
<evidence type="ECO:0000256" key="9">
    <source>
        <dbReference type="SAM" id="SignalP"/>
    </source>
</evidence>
<dbReference type="Gene3D" id="3.40.50.850">
    <property type="entry name" value="Isochorismatase-like"/>
    <property type="match status" value="1"/>
</dbReference>
<dbReference type="InterPro" id="IPR036380">
    <property type="entry name" value="Isochorismatase-like_sf"/>
</dbReference>
<dbReference type="EMBL" id="CAJOBA010038755">
    <property type="protein sequence ID" value="CAF4066308.1"/>
    <property type="molecule type" value="Genomic_DNA"/>
</dbReference>
<dbReference type="EC" id="3.5.1.19" evidence="6"/>
<evidence type="ECO:0000313" key="14">
    <source>
        <dbReference type="EMBL" id="CAF4066308.1"/>
    </source>
</evidence>
<dbReference type="OrthoDB" id="167809at2759"/>
<dbReference type="GO" id="GO:0046872">
    <property type="term" value="F:metal ion binding"/>
    <property type="evidence" value="ECO:0007669"/>
    <property type="project" value="UniProtKB-KW"/>
</dbReference>
<dbReference type="EMBL" id="CAJOBC010008798">
    <property type="protein sequence ID" value="CAF3971121.1"/>
    <property type="molecule type" value="Genomic_DNA"/>
</dbReference>
<dbReference type="PANTHER" id="PTHR11080">
    <property type="entry name" value="PYRAZINAMIDASE/NICOTINAMIDASE"/>
    <property type="match status" value="1"/>
</dbReference>
<dbReference type="Proteomes" id="UP000663829">
    <property type="component" value="Unassembled WGS sequence"/>
</dbReference>
<protein>
    <recommendedName>
        <fullName evidence="6">nicotinamidase</fullName>
        <ecNumber evidence="6">3.5.1.19</ecNumber>
    </recommendedName>
    <alternativeName>
        <fullName evidence="7">Nicotinamide deamidase</fullName>
    </alternativeName>
</protein>
<keyword evidence="8" id="KW-0472">Membrane</keyword>
<gene>
    <name evidence="11" type="ORF">GPM918_LOCUS24009</name>
    <name evidence="12" type="ORF">OVA965_LOCUS26663</name>
    <name evidence="13" type="ORF">SRO942_LOCUS24008</name>
    <name evidence="14" type="ORF">TMI583_LOCUS27407</name>
</gene>
<evidence type="ECO:0000256" key="8">
    <source>
        <dbReference type="SAM" id="Phobius"/>
    </source>
</evidence>
<evidence type="ECO:0000313" key="15">
    <source>
        <dbReference type="Proteomes" id="UP000663829"/>
    </source>
</evidence>
<evidence type="ECO:0000256" key="7">
    <source>
        <dbReference type="ARBA" id="ARBA00043224"/>
    </source>
</evidence>
<evidence type="ECO:0000313" key="11">
    <source>
        <dbReference type="EMBL" id="CAF1206878.1"/>
    </source>
</evidence>
<evidence type="ECO:0000259" key="10">
    <source>
        <dbReference type="Pfam" id="PF00857"/>
    </source>
</evidence>
<dbReference type="EMBL" id="CAJNOQ010008797">
    <property type="protein sequence ID" value="CAF1206878.1"/>
    <property type="molecule type" value="Genomic_DNA"/>
</dbReference>
<comment type="caution">
    <text evidence="11">The sequence shown here is derived from an EMBL/GenBank/DDBJ whole genome shotgun (WGS) entry which is preliminary data.</text>
</comment>
<evidence type="ECO:0000256" key="1">
    <source>
        <dbReference type="ARBA" id="ARBA00006336"/>
    </source>
</evidence>
<feature type="domain" description="Isochorismatase-like" evidence="10">
    <location>
        <begin position="36"/>
        <end position="253"/>
    </location>
</feature>
<dbReference type="GO" id="GO:0008936">
    <property type="term" value="F:nicotinamidase activity"/>
    <property type="evidence" value="ECO:0007669"/>
    <property type="project" value="UniProtKB-EC"/>
</dbReference>
<accession>A0A814WUA2</accession>
<dbReference type="EMBL" id="CAJNOK010017196">
    <property type="protein sequence ID" value="CAF1259473.1"/>
    <property type="molecule type" value="Genomic_DNA"/>
</dbReference>
<keyword evidence="9" id="KW-0732">Signal</keyword>
<evidence type="ECO:0000256" key="5">
    <source>
        <dbReference type="ARBA" id="ARBA00037900"/>
    </source>
</evidence>
<feature type="signal peptide" evidence="9">
    <location>
        <begin position="1"/>
        <end position="16"/>
    </location>
</feature>
<dbReference type="Proteomes" id="UP000681722">
    <property type="component" value="Unassembled WGS sequence"/>
</dbReference>
<evidence type="ECO:0000256" key="3">
    <source>
        <dbReference type="ARBA" id="ARBA00022723"/>
    </source>
</evidence>
<dbReference type="InterPro" id="IPR052347">
    <property type="entry name" value="Isochorismatase_Nicotinamidase"/>
</dbReference>
<feature type="transmembrane region" description="Helical" evidence="8">
    <location>
        <begin position="258"/>
        <end position="281"/>
    </location>
</feature>
<dbReference type="Proteomes" id="UP000677228">
    <property type="component" value="Unassembled WGS sequence"/>
</dbReference>
<dbReference type="AlphaFoldDB" id="A0A814WUA2"/>
<keyword evidence="3" id="KW-0479">Metal-binding</keyword>
<organism evidence="11 15">
    <name type="scientific">Didymodactylos carnosus</name>
    <dbReference type="NCBI Taxonomy" id="1234261"/>
    <lineage>
        <taxon>Eukaryota</taxon>
        <taxon>Metazoa</taxon>
        <taxon>Spiralia</taxon>
        <taxon>Gnathifera</taxon>
        <taxon>Rotifera</taxon>
        <taxon>Eurotatoria</taxon>
        <taxon>Bdelloidea</taxon>
        <taxon>Philodinida</taxon>
        <taxon>Philodinidae</taxon>
        <taxon>Didymodactylos</taxon>
    </lineage>
</organism>
<comment type="pathway">
    <text evidence="5">Cofactor biosynthesis; nicotinate biosynthesis; nicotinate from nicotinamide: step 1/1.</text>
</comment>
<keyword evidence="8" id="KW-1133">Transmembrane helix</keyword>
<evidence type="ECO:0000313" key="13">
    <source>
        <dbReference type="EMBL" id="CAF3971121.1"/>
    </source>
</evidence>
<name>A0A814WUA2_9BILA</name>
<evidence type="ECO:0000256" key="6">
    <source>
        <dbReference type="ARBA" id="ARBA00039017"/>
    </source>
</evidence>
<proteinExistence type="inferred from homology"/>
<keyword evidence="4" id="KW-0378">Hydrolase</keyword>
<dbReference type="GO" id="GO:0019363">
    <property type="term" value="P:pyridine nucleotide biosynthetic process"/>
    <property type="evidence" value="ECO:0007669"/>
    <property type="project" value="UniProtKB-KW"/>
</dbReference>
<dbReference type="SUPFAM" id="SSF52499">
    <property type="entry name" value="Isochorismatase-like hydrolases"/>
    <property type="match status" value="1"/>
</dbReference>
<comment type="similarity">
    <text evidence="1">Belongs to the isochorismatase family.</text>
</comment>
<dbReference type="Pfam" id="PF00857">
    <property type="entry name" value="Isochorismatase"/>
    <property type="match status" value="1"/>
</dbReference>
<keyword evidence="8" id="KW-0812">Transmembrane</keyword>
<keyword evidence="2" id="KW-0662">Pyridine nucleotide biosynthesis</keyword>
<sequence>MYFILAITLVFASSYGQYSVANQLSSAGTAKRTVNALLVIDVQNCFISGSLALPHSPADVIPIINNLLKTIPFDLVVYSHDWHPSNHISFFNNLNDRRQYIKPGTKVPDQPYQVVTYTGPKVETEQMLWPTHCVQNTGDANLHASLVQTTLKGEIFHVRKGIDPDLDSYSAFYDNQKLYKTELDDILRQRNVTRVFVVGLATDYCVAYTALDANDLNYATYVVEDACRGVTNASVQAQIAYMKRQGVKIIHSNEVRSLISGAALTQLSFSLMLAVLFVFYFTN</sequence>
<dbReference type="Proteomes" id="UP000682733">
    <property type="component" value="Unassembled WGS sequence"/>
</dbReference>
<reference evidence="11" key="1">
    <citation type="submission" date="2021-02" db="EMBL/GenBank/DDBJ databases">
        <authorList>
            <person name="Nowell W R."/>
        </authorList>
    </citation>
    <scope>NUCLEOTIDE SEQUENCE</scope>
</reference>